<evidence type="ECO:0000259" key="2">
    <source>
        <dbReference type="Pfam" id="PF20157"/>
    </source>
</evidence>
<dbReference type="InterPro" id="IPR045376">
    <property type="entry name" value="Maf_N"/>
</dbReference>
<dbReference type="InterPro" id="IPR002826">
    <property type="entry name" value="MptE-like"/>
</dbReference>
<dbReference type="PANTHER" id="PTHR41786">
    <property type="entry name" value="MOTILITY ACCESSORY FACTOR MAF"/>
    <property type="match status" value="1"/>
</dbReference>
<evidence type="ECO:0000259" key="1">
    <source>
        <dbReference type="Pfam" id="PF01973"/>
    </source>
</evidence>
<evidence type="ECO:0000313" key="3">
    <source>
        <dbReference type="EMBL" id="QKF68392.1"/>
    </source>
</evidence>
<dbReference type="Pfam" id="PF20157">
    <property type="entry name" value="Maf_flag10_N"/>
    <property type="match status" value="1"/>
</dbReference>
<sequence length="624" mass="73105">MSKTNELEEIQQTLQQIFLNNLNFLKQNNKNLYERLVAFEKLNIENYSIEFIDNRFELIDIKNKTSFYNKDPFIDAKNRVNNFEFSNAFSLIKLEPYEKRNHYENEINAYLYINDFINNFANTSTEINKFVFIGTLLGVHINDFHNSINSKSYLIIESNIEIFRLSMFMTDYTTLAKSSKLFFAIAEDEFNFQKIVNDFLEYKEEFNNLIHYELGDESNRAIIDRLSLQFTQSSQMRYPFSEYLISLKRGFKYFLESKNKIINLSKNYDFLEKKKVLFLGAGVSLARNIEWLYTNQNKFVIVASSAVLKHLQILDIVPDIIILIDGQKDCMLDQFNIKKSMYENSTILCSIKIDEDLYEIIKDSNVFFMQNSLELFRDFGFLSGVTVGDIGTDILLRLGAKELYLLGVDASLDSKTGKTHIGTHRSSRKINLNNNSNSINFQNNIIYVKGNLQKTVPTFMEYTEMIEHLSHKLQFLDKSYNIYNLSDGAYFRNTTPLEIKNLPLENSADIDKIMLKDFLLSSLKQINKQQLNALDIKEIQKERKILKKLSSFNKIEDFLKNFKNLEKTISYSIVINILDNYFKLILPYYTFLKNKPDANEILNAQLNKILNDFNSIYDKISNKI</sequence>
<name>A0AAE7E5T4_9BACT</name>
<dbReference type="RefSeq" id="WP_128359586.1">
    <property type="nucleotide sequence ID" value="NZ_CP053840.1"/>
</dbReference>
<dbReference type="AlphaFoldDB" id="A0AAE7E5T4"/>
<organism evidence="3 4">
    <name type="scientific">Arcobacter venerupis</name>
    <dbReference type="NCBI Taxonomy" id="1054033"/>
    <lineage>
        <taxon>Bacteria</taxon>
        <taxon>Pseudomonadati</taxon>
        <taxon>Campylobacterota</taxon>
        <taxon>Epsilonproteobacteria</taxon>
        <taxon>Campylobacterales</taxon>
        <taxon>Arcobacteraceae</taxon>
        <taxon>Arcobacter</taxon>
    </lineage>
</organism>
<dbReference type="KEGG" id="avp:AVENP_2917"/>
<feature type="domain" description="6-hydroxymethylpterin diphosphokinase MptE-like" evidence="1">
    <location>
        <begin position="259"/>
        <end position="411"/>
    </location>
</feature>
<dbReference type="EMBL" id="CP053840">
    <property type="protein sequence ID" value="QKF68392.1"/>
    <property type="molecule type" value="Genomic_DNA"/>
</dbReference>
<dbReference type="PANTHER" id="PTHR41786:SF1">
    <property type="entry name" value="6-HYDROXYMETHYLPTERIN DIPHOSPHOKINASE MPTE-LIKE DOMAIN-CONTAINING PROTEIN"/>
    <property type="match status" value="1"/>
</dbReference>
<evidence type="ECO:0000313" key="4">
    <source>
        <dbReference type="Proteomes" id="UP000503482"/>
    </source>
</evidence>
<dbReference type="Proteomes" id="UP000503482">
    <property type="component" value="Chromosome"/>
</dbReference>
<protein>
    <submittedName>
        <fullName evidence="3">Motility accessory factor</fullName>
    </submittedName>
</protein>
<dbReference type="Pfam" id="PF01973">
    <property type="entry name" value="MptE-like"/>
    <property type="match status" value="1"/>
</dbReference>
<proteinExistence type="predicted"/>
<accession>A0AAE7E5T4</accession>
<keyword evidence="4" id="KW-1185">Reference proteome</keyword>
<reference evidence="3 4" key="1">
    <citation type="submission" date="2020-05" db="EMBL/GenBank/DDBJ databases">
        <title>Complete genome sequencing of Campylobacter and Arcobacter type strains.</title>
        <authorList>
            <person name="Miller W.G."/>
            <person name="Yee E."/>
        </authorList>
    </citation>
    <scope>NUCLEOTIDE SEQUENCE [LARGE SCALE GENOMIC DNA]</scope>
    <source>
        <strain evidence="3 4">LMG 26156</strain>
    </source>
</reference>
<gene>
    <name evidence="3" type="primary">maf2</name>
    <name evidence="3" type="ORF">AVENP_2917</name>
</gene>
<feature type="domain" description="Glycosyltransferase Maf N-terminal" evidence="2">
    <location>
        <begin position="18"/>
        <end position="178"/>
    </location>
</feature>